<dbReference type="SUPFAM" id="SSF109854">
    <property type="entry name" value="DinB/YfiT-like putative metalloenzymes"/>
    <property type="match status" value="1"/>
</dbReference>
<dbReference type="EMBL" id="BAABIG010000056">
    <property type="protein sequence ID" value="GAA4814067.1"/>
    <property type="molecule type" value="Genomic_DNA"/>
</dbReference>
<keyword evidence="3" id="KW-0413">Isomerase</keyword>
<organism evidence="3 4">
    <name type="scientific">Streptomyces ziwulingensis</name>
    <dbReference type="NCBI Taxonomy" id="1045501"/>
    <lineage>
        <taxon>Bacteria</taxon>
        <taxon>Bacillati</taxon>
        <taxon>Actinomycetota</taxon>
        <taxon>Actinomycetes</taxon>
        <taxon>Kitasatosporales</taxon>
        <taxon>Streptomycetaceae</taxon>
        <taxon>Streptomyces</taxon>
    </lineage>
</organism>
<dbReference type="InterPro" id="IPR034660">
    <property type="entry name" value="DinB/YfiT-like"/>
</dbReference>
<reference evidence="4" key="1">
    <citation type="journal article" date="2019" name="Int. J. Syst. Evol. Microbiol.">
        <title>The Global Catalogue of Microorganisms (GCM) 10K type strain sequencing project: providing services to taxonomists for standard genome sequencing and annotation.</title>
        <authorList>
            <consortium name="The Broad Institute Genomics Platform"/>
            <consortium name="The Broad Institute Genome Sequencing Center for Infectious Disease"/>
            <person name="Wu L."/>
            <person name="Ma J."/>
        </authorList>
    </citation>
    <scope>NUCLEOTIDE SEQUENCE [LARGE SCALE GENOMIC DNA]</scope>
    <source>
        <strain evidence="4">JCM 18081</strain>
    </source>
</reference>
<dbReference type="RefSeq" id="WP_345622642.1">
    <property type="nucleotide sequence ID" value="NZ_BAABIG010000056.1"/>
</dbReference>
<dbReference type="GO" id="GO:0016853">
    <property type="term" value="F:isomerase activity"/>
    <property type="evidence" value="ECO:0007669"/>
    <property type="project" value="UniProtKB-KW"/>
</dbReference>
<sequence>MRLPLETELPAERIRLLHTLSTLSDEVFESGPTLCAGWSPRDVLGHLLGVDRLLTFYRPWRHLAEVNRRQVRRARGLSRDRLMAEARAWARRPAWSSRLAALTALGDLAVHHQDIVRGLGVDRDLPLSVPSYILWDGAMLSSWSNLRILRYRVIPTDGHPPLGPPEALRLPEVLGGSEALGMWLAGRDSVAGELRFTSSEPVRPGHRAGRPVGRASR</sequence>
<gene>
    <name evidence="3" type="ORF">GCM10023220_52190</name>
</gene>
<dbReference type="InterPro" id="IPR024344">
    <property type="entry name" value="MDMPI_metal-binding"/>
</dbReference>
<proteinExistence type="predicted"/>
<feature type="domain" description="Mycothiol-dependent maleylpyruvate isomerase metal-binding" evidence="2">
    <location>
        <begin position="11"/>
        <end position="106"/>
    </location>
</feature>
<evidence type="ECO:0000313" key="4">
    <source>
        <dbReference type="Proteomes" id="UP001501265"/>
    </source>
</evidence>
<protein>
    <submittedName>
        <fullName evidence="3">Maleylpyruvate isomerase family mycothiol-dependent enzyme</fullName>
    </submittedName>
</protein>
<evidence type="ECO:0000313" key="3">
    <source>
        <dbReference type="EMBL" id="GAA4814067.1"/>
    </source>
</evidence>
<accession>A0ABP9CQ17</accession>
<keyword evidence="4" id="KW-1185">Reference proteome</keyword>
<name>A0ABP9CQ17_9ACTN</name>
<feature type="region of interest" description="Disordered" evidence="1">
    <location>
        <begin position="197"/>
        <end position="217"/>
    </location>
</feature>
<dbReference type="NCBIfam" id="TIGR03083">
    <property type="entry name" value="maleylpyruvate isomerase family mycothiol-dependent enzyme"/>
    <property type="match status" value="1"/>
</dbReference>
<dbReference type="Pfam" id="PF11716">
    <property type="entry name" value="MDMPI_N"/>
    <property type="match status" value="1"/>
</dbReference>
<evidence type="ECO:0000256" key="1">
    <source>
        <dbReference type="SAM" id="MobiDB-lite"/>
    </source>
</evidence>
<evidence type="ECO:0000259" key="2">
    <source>
        <dbReference type="Pfam" id="PF11716"/>
    </source>
</evidence>
<comment type="caution">
    <text evidence="3">The sequence shown here is derived from an EMBL/GenBank/DDBJ whole genome shotgun (WGS) entry which is preliminary data.</text>
</comment>
<dbReference type="InterPro" id="IPR017517">
    <property type="entry name" value="Maleyloyr_isom"/>
</dbReference>
<dbReference type="Proteomes" id="UP001501265">
    <property type="component" value="Unassembled WGS sequence"/>
</dbReference>